<dbReference type="Gene3D" id="3.40.50.1820">
    <property type="entry name" value="alpha/beta hydrolase"/>
    <property type="match status" value="1"/>
</dbReference>
<dbReference type="Pfam" id="PF05448">
    <property type="entry name" value="AXE1"/>
    <property type="match status" value="1"/>
</dbReference>
<evidence type="ECO:0000259" key="3">
    <source>
        <dbReference type="Pfam" id="PF05448"/>
    </source>
</evidence>
<dbReference type="EMBL" id="SAYG01000014">
    <property type="protein sequence ID" value="TXJ43365.1"/>
    <property type="molecule type" value="Genomic_DNA"/>
</dbReference>
<dbReference type="PANTHER" id="PTHR40111:SF1">
    <property type="entry name" value="CEPHALOSPORIN-C DEACETYLASE"/>
    <property type="match status" value="1"/>
</dbReference>
<evidence type="ECO:0000256" key="2">
    <source>
        <dbReference type="PIRSR" id="PIRSR639069-2"/>
    </source>
</evidence>
<dbReference type="InterPro" id="IPR039069">
    <property type="entry name" value="CE7"/>
</dbReference>
<dbReference type="Proteomes" id="UP000324574">
    <property type="component" value="Unassembled WGS sequence"/>
</dbReference>
<dbReference type="SUPFAM" id="SSF53474">
    <property type="entry name" value="alpha/beta-Hydrolases"/>
    <property type="match status" value="1"/>
</dbReference>
<name>A0A5C8EZF9_9SPIR</name>
<evidence type="ECO:0000313" key="5">
    <source>
        <dbReference type="Proteomes" id="UP000324574"/>
    </source>
</evidence>
<dbReference type="GO" id="GO:0005976">
    <property type="term" value="P:polysaccharide metabolic process"/>
    <property type="evidence" value="ECO:0007669"/>
    <property type="project" value="TreeGrafter"/>
</dbReference>
<comment type="caution">
    <text evidence="4">The sequence shown here is derived from an EMBL/GenBank/DDBJ whole genome shotgun (WGS) entry which is preliminary data.</text>
</comment>
<sequence>MMLFDLSLDKLKEYRGGSEEPKDFDSFWERTLKENSHDADAKYELKNNYYLKLFDTWEVNFAGFGGHRIYGWYIAPKDSKGKKLTCIMQYPGYGGGRDFPFKYLMYPSAGYSTFVMEARGQGTEGLTNGLSMTYDPVGSGPHSDGFMTKGILNKDEYYYRRVFVDSIKAVEAAKQHELTDKIVISGISQGGGMSLASTCLAGKLNLKIEASLIDVPFLCDYRRAVTITDTYPYHQIARFCIAERTKENQVFETLTYFDGVFFAKRCKTKALFSTALMDMICPPSTVFAAYNNYAGDKDIEVYTFNGHEGGDNEHNQKKLAFLNKNKIQ</sequence>
<dbReference type="InterPro" id="IPR008391">
    <property type="entry name" value="AXE1_dom"/>
</dbReference>
<gene>
    <name evidence="4" type="ORF">EPJ70_11120</name>
</gene>
<dbReference type="GO" id="GO:0052689">
    <property type="term" value="F:carboxylic ester hydrolase activity"/>
    <property type="evidence" value="ECO:0007669"/>
    <property type="project" value="TreeGrafter"/>
</dbReference>
<dbReference type="PANTHER" id="PTHR40111">
    <property type="entry name" value="CEPHALOSPORIN-C DEACETYLASE"/>
    <property type="match status" value="1"/>
</dbReference>
<evidence type="ECO:0000256" key="1">
    <source>
        <dbReference type="PIRSR" id="PIRSR639069-1"/>
    </source>
</evidence>
<protein>
    <submittedName>
        <fullName evidence="4">Acetylxylan esterase</fullName>
    </submittedName>
</protein>
<feature type="domain" description="Acetyl xylan esterase" evidence="3">
    <location>
        <begin position="1"/>
        <end position="324"/>
    </location>
</feature>
<evidence type="ECO:0000313" key="4">
    <source>
        <dbReference type="EMBL" id="TXJ43365.1"/>
    </source>
</evidence>
<feature type="binding site" evidence="2">
    <location>
        <position position="93"/>
    </location>
    <ligand>
        <name>substrate</name>
    </ligand>
</feature>
<organism evidence="4 5">
    <name type="scientific">Brachyspira aalborgi</name>
    <dbReference type="NCBI Taxonomy" id="29522"/>
    <lineage>
        <taxon>Bacteria</taxon>
        <taxon>Pseudomonadati</taxon>
        <taxon>Spirochaetota</taxon>
        <taxon>Spirochaetia</taxon>
        <taxon>Brachyspirales</taxon>
        <taxon>Brachyspiraceae</taxon>
        <taxon>Brachyspira</taxon>
    </lineage>
</organism>
<feature type="active site" description="Charge relay system" evidence="1">
    <location>
        <position position="307"/>
    </location>
</feature>
<feature type="active site" description="Nucleophile" evidence="1">
    <location>
        <position position="188"/>
    </location>
</feature>
<dbReference type="AlphaFoldDB" id="A0A5C8EZF9"/>
<dbReference type="InterPro" id="IPR029058">
    <property type="entry name" value="AB_hydrolase_fold"/>
</dbReference>
<reference evidence="4 5" key="1">
    <citation type="journal article" date="1992" name="Lakartidningen">
        <title>[Penicillin V and not amoxicillin is the first choice preparation in acute otitis].</title>
        <authorList>
            <person name="Kamme C."/>
            <person name="Lundgren K."/>
            <person name="Prellner K."/>
        </authorList>
    </citation>
    <scope>NUCLEOTIDE SEQUENCE [LARGE SCALE GENOMIC DNA]</scope>
    <source>
        <strain evidence="4 5">PC3714II</strain>
    </source>
</reference>
<feature type="active site" description="Charge relay system" evidence="1">
    <location>
        <position position="278"/>
    </location>
</feature>
<accession>A0A5C8EZF9</accession>
<proteinExistence type="predicted"/>